<proteinExistence type="predicted"/>
<evidence type="ECO:0000256" key="5">
    <source>
        <dbReference type="SAM" id="SignalP"/>
    </source>
</evidence>
<keyword evidence="3 5" id="KW-0732">Signal</keyword>
<dbReference type="InterPro" id="IPR006059">
    <property type="entry name" value="SBP"/>
</dbReference>
<dbReference type="CDD" id="cd13590">
    <property type="entry name" value="PBP2_PotD_PotF_like"/>
    <property type="match status" value="1"/>
</dbReference>
<comment type="subcellular location">
    <subcellularLocation>
        <location evidence="1">Periplasm</location>
    </subcellularLocation>
</comment>
<dbReference type="AlphaFoldDB" id="A0A0L8BMZ8"/>
<dbReference type="EMBL" id="LGAP01000016">
    <property type="protein sequence ID" value="KOF15939.1"/>
    <property type="molecule type" value="Genomic_DNA"/>
</dbReference>
<evidence type="ECO:0000256" key="3">
    <source>
        <dbReference type="ARBA" id="ARBA00022729"/>
    </source>
</evidence>
<feature type="chain" id="PRO_5005581109" evidence="5">
    <location>
        <begin position="23"/>
        <end position="346"/>
    </location>
</feature>
<evidence type="ECO:0000256" key="2">
    <source>
        <dbReference type="ARBA" id="ARBA00022448"/>
    </source>
</evidence>
<dbReference type="InterPro" id="IPR001188">
    <property type="entry name" value="Sperm_putr-bd"/>
</dbReference>
<dbReference type="OrthoDB" id="9769319at2"/>
<protein>
    <submittedName>
        <fullName evidence="6">Spermidine/putrescine ABC transporter substrate-binding protein</fullName>
    </submittedName>
</protein>
<dbReference type="RefSeq" id="WP_053250803.1">
    <property type="nucleotide sequence ID" value="NZ_LGAP01000016.1"/>
</dbReference>
<keyword evidence="2" id="KW-0813">Transport</keyword>
<gene>
    <name evidence="6" type="ORF">AC244_21230</name>
</gene>
<feature type="signal peptide" evidence="5">
    <location>
        <begin position="1"/>
        <end position="22"/>
    </location>
</feature>
<dbReference type="PANTHER" id="PTHR30222:SF12">
    <property type="entry name" value="NORSPERMIDINE SENSOR"/>
    <property type="match status" value="1"/>
</dbReference>
<name>A0A0L8BMZ8_ENSAD</name>
<dbReference type="GO" id="GO:0019808">
    <property type="term" value="F:polyamine binding"/>
    <property type="evidence" value="ECO:0007669"/>
    <property type="project" value="InterPro"/>
</dbReference>
<comment type="caution">
    <text evidence="6">The sequence shown here is derived from an EMBL/GenBank/DDBJ whole genome shotgun (WGS) entry which is preliminary data.</text>
</comment>
<dbReference type="PATRIC" id="fig|106592.7.peg.2089"/>
<dbReference type="SUPFAM" id="SSF53850">
    <property type="entry name" value="Periplasmic binding protein-like II"/>
    <property type="match status" value="1"/>
</dbReference>
<evidence type="ECO:0000256" key="1">
    <source>
        <dbReference type="ARBA" id="ARBA00004418"/>
    </source>
</evidence>
<sequence length="346" mass="38044">MRGRSAIPAFLTTLLLATAGQAETLNLLIWESYIDQAILDRWTAITGVGIHQVYYDNGDTRDEVLADPNSIVDLVVTGENGAALFGRRGVLETVDETNVASLRDYDDSWRKRCSNHGLPYLWGTMGILYRSDMLPEAPTSWRDLMQPAPALTKHVAMYDDHNEAFVAPLMLLGESINTNEPATLKTAFNLMKEQAPAVLTYEYVISSIQNQAIGKNIYMALGYSGDQHVLNEKAGTPGVWRYVVPKEGSLSWLDCMSVVAKSPNKARALAFLDYIGSPGSAAANARALNMPTPSKAALALLPEAMRTDQAIYPSPDILAKSQYQQELSTTSVQLRRRIISTLANFQ</sequence>
<organism evidence="6 7">
    <name type="scientific">Ensifer adhaerens</name>
    <name type="common">Sinorhizobium morelense</name>
    <dbReference type="NCBI Taxonomy" id="106592"/>
    <lineage>
        <taxon>Bacteria</taxon>
        <taxon>Pseudomonadati</taxon>
        <taxon>Pseudomonadota</taxon>
        <taxon>Alphaproteobacteria</taxon>
        <taxon>Hyphomicrobiales</taxon>
        <taxon>Rhizobiaceae</taxon>
        <taxon>Sinorhizobium/Ensifer group</taxon>
        <taxon>Ensifer</taxon>
    </lineage>
</organism>
<dbReference type="PRINTS" id="PR00909">
    <property type="entry name" value="SPERMDNBNDNG"/>
</dbReference>
<evidence type="ECO:0000256" key="4">
    <source>
        <dbReference type="ARBA" id="ARBA00022764"/>
    </source>
</evidence>
<evidence type="ECO:0000313" key="7">
    <source>
        <dbReference type="Proteomes" id="UP000037425"/>
    </source>
</evidence>
<reference evidence="7" key="1">
    <citation type="submission" date="2015-07" db="EMBL/GenBank/DDBJ databases">
        <title>Whole genome sequence of an Ensifer adhaerens strain isolated from a cave pool in the Wind Cave National Park.</title>
        <authorList>
            <person name="Eng W.W.H."/>
            <person name="Gan H.M."/>
            <person name="Barton H.A."/>
            <person name="Savka M.A."/>
        </authorList>
    </citation>
    <scope>NUCLEOTIDE SEQUENCE [LARGE SCALE GENOMIC DNA]</scope>
    <source>
        <strain evidence="7">SD006</strain>
    </source>
</reference>
<keyword evidence="4" id="KW-0574">Periplasm</keyword>
<dbReference type="Gene3D" id="3.40.190.10">
    <property type="entry name" value="Periplasmic binding protein-like II"/>
    <property type="match status" value="2"/>
</dbReference>
<dbReference type="GO" id="GO:0015846">
    <property type="term" value="P:polyamine transport"/>
    <property type="evidence" value="ECO:0007669"/>
    <property type="project" value="InterPro"/>
</dbReference>
<dbReference type="Pfam" id="PF13416">
    <property type="entry name" value="SBP_bac_8"/>
    <property type="match status" value="1"/>
</dbReference>
<evidence type="ECO:0000313" key="6">
    <source>
        <dbReference type="EMBL" id="KOF15939.1"/>
    </source>
</evidence>
<dbReference type="PANTHER" id="PTHR30222">
    <property type="entry name" value="SPERMIDINE/PUTRESCINE-BINDING PERIPLASMIC PROTEIN"/>
    <property type="match status" value="1"/>
</dbReference>
<dbReference type="GO" id="GO:0042597">
    <property type="term" value="C:periplasmic space"/>
    <property type="evidence" value="ECO:0007669"/>
    <property type="project" value="UniProtKB-SubCell"/>
</dbReference>
<dbReference type="Proteomes" id="UP000037425">
    <property type="component" value="Unassembled WGS sequence"/>
</dbReference>
<accession>A0A0L8BMZ8</accession>